<dbReference type="PANTHER" id="PTHR24339:SF28">
    <property type="entry name" value="E5-RELATED"/>
    <property type="match status" value="1"/>
</dbReference>
<evidence type="ECO:0000256" key="7">
    <source>
        <dbReference type="SAM" id="MobiDB-lite"/>
    </source>
</evidence>
<dbReference type="InterPro" id="IPR001356">
    <property type="entry name" value="HD"/>
</dbReference>
<feature type="domain" description="Homeobox" evidence="8">
    <location>
        <begin position="60"/>
        <end position="120"/>
    </location>
</feature>
<evidence type="ECO:0000313" key="9">
    <source>
        <dbReference type="EMBL" id="PRQ75282.1"/>
    </source>
</evidence>
<dbReference type="GO" id="GO:0000978">
    <property type="term" value="F:RNA polymerase II cis-regulatory region sequence-specific DNA binding"/>
    <property type="evidence" value="ECO:0007669"/>
    <property type="project" value="TreeGrafter"/>
</dbReference>
<dbReference type="PROSITE" id="PS50071">
    <property type="entry name" value="HOMEOBOX_2"/>
    <property type="match status" value="1"/>
</dbReference>
<feature type="region of interest" description="Disordered" evidence="7">
    <location>
        <begin position="46"/>
        <end position="65"/>
    </location>
</feature>
<comment type="subcellular location">
    <subcellularLocation>
        <location evidence="1 5 6">Nucleus</location>
    </subcellularLocation>
</comment>
<proteinExistence type="predicted"/>
<feature type="compositionally biased region" description="Basic residues" evidence="7">
    <location>
        <begin position="114"/>
        <end position="123"/>
    </location>
</feature>
<feature type="DNA-binding region" description="Homeobox" evidence="5">
    <location>
        <begin position="62"/>
        <end position="121"/>
    </location>
</feature>
<comment type="caution">
    <text evidence="9">The sequence shown here is derived from an EMBL/GenBank/DDBJ whole genome shotgun (WGS) entry which is preliminary data.</text>
</comment>
<dbReference type="OrthoDB" id="2580011at2759"/>
<evidence type="ECO:0000256" key="4">
    <source>
        <dbReference type="ARBA" id="ARBA00023242"/>
    </source>
</evidence>
<dbReference type="InterPro" id="IPR019251">
    <property type="entry name" value="DUF2231_TM"/>
</dbReference>
<evidence type="ECO:0000256" key="2">
    <source>
        <dbReference type="ARBA" id="ARBA00023125"/>
    </source>
</evidence>
<dbReference type="CDD" id="cd00086">
    <property type="entry name" value="homeodomain"/>
    <property type="match status" value="1"/>
</dbReference>
<name>A0A2T0AB96_RHOTO</name>
<dbReference type="InterPro" id="IPR050877">
    <property type="entry name" value="EMX-VAX-Noto_Homeobox_TFs"/>
</dbReference>
<dbReference type="AlphaFoldDB" id="A0A2T0AB96"/>
<feature type="region of interest" description="Disordered" evidence="7">
    <location>
        <begin position="927"/>
        <end position="947"/>
    </location>
</feature>
<organism evidence="9 10">
    <name type="scientific">Rhodotorula toruloides</name>
    <name type="common">Yeast</name>
    <name type="synonym">Rhodosporidium toruloides</name>
    <dbReference type="NCBI Taxonomy" id="5286"/>
    <lineage>
        <taxon>Eukaryota</taxon>
        <taxon>Fungi</taxon>
        <taxon>Dikarya</taxon>
        <taxon>Basidiomycota</taxon>
        <taxon>Pucciniomycotina</taxon>
        <taxon>Microbotryomycetes</taxon>
        <taxon>Sporidiobolales</taxon>
        <taxon>Sporidiobolaceae</taxon>
        <taxon>Rhodotorula</taxon>
    </lineage>
</organism>
<keyword evidence="3 5" id="KW-0371">Homeobox</keyword>
<dbReference type="PANTHER" id="PTHR24339">
    <property type="entry name" value="HOMEOBOX PROTEIN EMX-RELATED"/>
    <property type="match status" value="1"/>
</dbReference>
<reference evidence="9 10" key="1">
    <citation type="journal article" date="2018" name="Elife">
        <title>Functional genomics of lipid metabolism in the oleaginous yeast Rhodosporidium toruloides.</title>
        <authorList>
            <person name="Coradetti S.T."/>
            <person name="Pinel D."/>
            <person name="Geiselman G."/>
            <person name="Ito M."/>
            <person name="Mondo S."/>
            <person name="Reilly M.C."/>
            <person name="Cheng Y.F."/>
            <person name="Bauer S."/>
            <person name="Grigoriev I."/>
            <person name="Gladden J.M."/>
            <person name="Simmons B.A."/>
            <person name="Brem R."/>
            <person name="Arkin A.P."/>
            <person name="Skerker J.M."/>
        </authorList>
    </citation>
    <scope>NUCLEOTIDE SEQUENCE [LARGE SCALE GENOMIC DNA]</scope>
    <source>
        <strain evidence="9 10">NBRC 0880</strain>
    </source>
</reference>
<protein>
    <submittedName>
        <fullName evidence="9">Proteophosphoglycan 5</fullName>
    </submittedName>
</protein>
<evidence type="ECO:0000256" key="6">
    <source>
        <dbReference type="RuleBase" id="RU000682"/>
    </source>
</evidence>
<evidence type="ECO:0000313" key="10">
    <source>
        <dbReference type="Proteomes" id="UP000239560"/>
    </source>
</evidence>
<keyword evidence="2 5" id="KW-0238">DNA-binding</keyword>
<dbReference type="EMBL" id="LCTV02000005">
    <property type="protein sequence ID" value="PRQ75282.1"/>
    <property type="molecule type" value="Genomic_DNA"/>
</dbReference>
<evidence type="ECO:0000256" key="3">
    <source>
        <dbReference type="ARBA" id="ARBA00023155"/>
    </source>
</evidence>
<dbReference type="SMART" id="SM00389">
    <property type="entry name" value="HOX"/>
    <property type="match status" value="1"/>
</dbReference>
<accession>A0A2T0AB96</accession>
<dbReference type="GO" id="GO:0005634">
    <property type="term" value="C:nucleus"/>
    <property type="evidence" value="ECO:0007669"/>
    <property type="project" value="UniProtKB-SubCell"/>
</dbReference>
<gene>
    <name evidence="9" type="ORF">AAT19DRAFT_14304</name>
</gene>
<dbReference type="Gene3D" id="1.10.10.60">
    <property type="entry name" value="Homeodomain-like"/>
    <property type="match status" value="1"/>
</dbReference>
<evidence type="ECO:0000256" key="5">
    <source>
        <dbReference type="PROSITE-ProRule" id="PRU00108"/>
    </source>
</evidence>
<dbReference type="InterPro" id="IPR009057">
    <property type="entry name" value="Homeodomain-like_sf"/>
</dbReference>
<evidence type="ECO:0000259" key="8">
    <source>
        <dbReference type="PROSITE" id="PS50071"/>
    </source>
</evidence>
<feature type="region of interest" description="Disordered" evidence="7">
    <location>
        <begin position="113"/>
        <end position="142"/>
    </location>
</feature>
<feature type="region of interest" description="Disordered" evidence="7">
    <location>
        <begin position="421"/>
        <end position="448"/>
    </location>
</feature>
<dbReference type="SUPFAM" id="SSF46689">
    <property type="entry name" value="Homeodomain-like"/>
    <property type="match status" value="1"/>
</dbReference>
<dbReference type="Pfam" id="PF00046">
    <property type="entry name" value="Homeodomain"/>
    <property type="match status" value="1"/>
</dbReference>
<evidence type="ECO:0000256" key="1">
    <source>
        <dbReference type="ARBA" id="ARBA00004123"/>
    </source>
</evidence>
<keyword evidence="4 5" id="KW-0539">Nucleus</keyword>
<dbReference type="Pfam" id="PF09990">
    <property type="entry name" value="DUF2231"/>
    <property type="match status" value="1"/>
</dbReference>
<dbReference type="GO" id="GO:0000981">
    <property type="term" value="F:DNA-binding transcription factor activity, RNA polymerase II-specific"/>
    <property type="evidence" value="ECO:0007669"/>
    <property type="project" value="TreeGrafter"/>
</dbReference>
<sequence>MTVASGGDEAYQPFEEAMRASICRVFQRRTSDFRQRLFEEVRAAQLRHSLSPPAPPSPESPATGRPKQFTAEVLAILEAAFEASDSVSRGERRELANVTGLTERQVLTWFANQRQRRNKKKERRVPGTPYVRPDLAVPSTPTSRIRAPMHVHQQRRTVSGSSLGSSGSSLVEYAEQDLVLPPLDPSVQQPLFLPDVPVLGDVTAPTPIAATFFATPSSSRFDCSASSVSSSLDDFSIPQPPRAAYDPSSLFSTSPSNASTSSFDLPPLDAPFEPAIVQAPAPTDAWMDDEFYRNLFGSLGLDAGEGAGVKLEGGEGGGLTLSLDAVRAELEGMQGVEADLSESECILSELKQSKRVGGARRRASWATTSILDAGGGRLNPPPPPRRPSSLARSTRRTRTRCDRRAGLNALLCANQLASVSRPRSLLEAPDDRDEPLTSPGKRTTSRSLALSPCLASTHLLSLETDHADSHAQGAHEMSSAAQKADAVATPVAQVGMGQVKSWGHPLHPATVHMPIGLLSISFGLDALQIAPALSSGLTYLKLLPPAAVINTLSHYTGAAGLLFALPTLATGIAELYGMWTGQVKQKESVKATVADAAVKKDIAGEKLKVTLTHATLNDIVIGIAAYNWWIRRQSSQLILPRFNALLSAAAIPLFLYSAYLGGSLVYEYGVGVQRQGEAAEIKQKAQKEQQAESLPASLRFRPGLPTSLLLTSTSSSRFATLLYLSALASPRFPAVFARLDPLAAPIAHRASFSRSPLLPLVTSDFDRIAPMVSAALVHGTLVNAVSLQCAARVSARPPTMTPTLTRLYNLSRAELSSRYSNNSLIDGEPFTTWFERLRAIQAEQRRAAVEEERRLTRSIICAKCAPKYATEPGPRWHQLFPQDKRYGRGWKMLDWVQYRREKEMYEKCVRADEEGAPRPVDKYARHQEKEEDGEAVDAGHGGGGAGHTSIRPRYPACACPRCVWQARDAIEELNRDTDDLKLPEFVARYGLHLEWHWGQSDDLASVVRLYKEPPKKERHDECEPKEERSEAGWVYEMCGSDMTVEVYSKPLNLQPVLEEWAKCADGASLKVKELCEDWDLVFGDKTVNEGADISPKVYIYADQYNSPY</sequence>
<dbReference type="Proteomes" id="UP000239560">
    <property type="component" value="Unassembled WGS sequence"/>
</dbReference>
<feature type="region of interest" description="Disordered" evidence="7">
    <location>
        <begin position="370"/>
        <end position="399"/>
    </location>
</feature>